<keyword evidence="4" id="KW-0378">Hydrolase</keyword>
<proteinExistence type="inferred from homology"/>
<organism evidence="4 5">
    <name type="scientific">Sodiomyces alkalinus (strain CBS 110278 / VKM F-3762 / F11)</name>
    <name type="common">Alkaliphilic filamentous fungus</name>
    <dbReference type="NCBI Taxonomy" id="1314773"/>
    <lineage>
        <taxon>Eukaryota</taxon>
        <taxon>Fungi</taxon>
        <taxon>Dikarya</taxon>
        <taxon>Ascomycota</taxon>
        <taxon>Pezizomycotina</taxon>
        <taxon>Sordariomycetes</taxon>
        <taxon>Hypocreomycetidae</taxon>
        <taxon>Glomerellales</taxon>
        <taxon>Plectosphaerellaceae</taxon>
        <taxon>Sodiomyces</taxon>
    </lineage>
</organism>
<dbReference type="AlphaFoldDB" id="A0A3N2Q9N2"/>
<dbReference type="GO" id="GO:0055088">
    <property type="term" value="P:lipid homeostasis"/>
    <property type="evidence" value="ECO:0007669"/>
    <property type="project" value="TreeGrafter"/>
</dbReference>
<name>A0A3N2Q9N2_SODAK</name>
<keyword evidence="5" id="KW-1185">Reference proteome</keyword>
<evidence type="ECO:0000313" key="4">
    <source>
        <dbReference type="EMBL" id="ROT43452.1"/>
    </source>
</evidence>
<dbReference type="Pfam" id="PF00561">
    <property type="entry name" value="Abhydrolase_1"/>
    <property type="match status" value="1"/>
</dbReference>
<comment type="similarity">
    <text evidence="1">Belongs to the peptidase S33 family. ABHD4/ABHD5 subfamily.</text>
</comment>
<dbReference type="OrthoDB" id="8119704at2759"/>
<dbReference type="GO" id="GO:0035965">
    <property type="term" value="P:cardiolipin acyl-chain remodeling"/>
    <property type="evidence" value="ECO:0007669"/>
    <property type="project" value="TreeGrafter"/>
</dbReference>
<dbReference type="SUPFAM" id="SSF53474">
    <property type="entry name" value="alpha/beta-Hydrolases"/>
    <property type="match status" value="1"/>
</dbReference>
<dbReference type="PANTHER" id="PTHR42886">
    <property type="entry name" value="RE40534P-RELATED"/>
    <property type="match status" value="1"/>
</dbReference>
<protein>
    <submittedName>
        <fullName evidence="4">Alpha/beta-hydrolase</fullName>
    </submittedName>
</protein>
<dbReference type="GO" id="GO:0004623">
    <property type="term" value="F:phospholipase A2 activity"/>
    <property type="evidence" value="ECO:0007669"/>
    <property type="project" value="TreeGrafter"/>
</dbReference>
<dbReference type="GO" id="GO:0006654">
    <property type="term" value="P:phosphatidic acid biosynthetic process"/>
    <property type="evidence" value="ECO:0007669"/>
    <property type="project" value="TreeGrafter"/>
</dbReference>
<feature type="region of interest" description="Disordered" evidence="2">
    <location>
        <begin position="301"/>
        <end position="332"/>
    </location>
</feature>
<evidence type="ECO:0000256" key="1">
    <source>
        <dbReference type="ARBA" id="ARBA00038097"/>
    </source>
</evidence>
<dbReference type="RefSeq" id="XP_028471258.1">
    <property type="nucleotide sequence ID" value="XM_028613347.1"/>
</dbReference>
<dbReference type="GeneID" id="39581825"/>
<evidence type="ECO:0000256" key="2">
    <source>
        <dbReference type="SAM" id="MobiDB-lite"/>
    </source>
</evidence>
<dbReference type="GO" id="GO:0005743">
    <property type="term" value="C:mitochondrial inner membrane"/>
    <property type="evidence" value="ECO:0007669"/>
    <property type="project" value="TreeGrafter"/>
</dbReference>
<dbReference type="InterPro" id="IPR000073">
    <property type="entry name" value="AB_hydrolase_1"/>
</dbReference>
<feature type="compositionally biased region" description="Acidic residues" evidence="2">
    <location>
        <begin position="315"/>
        <end position="324"/>
    </location>
</feature>
<dbReference type="PANTHER" id="PTHR42886:SF29">
    <property type="entry name" value="PUMMELIG, ISOFORM A"/>
    <property type="match status" value="1"/>
</dbReference>
<evidence type="ECO:0000313" key="5">
    <source>
        <dbReference type="Proteomes" id="UP000272025"/>
    </source>
</evidence>
<dbReference type="InterPro" id="IPR029058">
    <property type="entry name" value="AB_hydrolase_fold"/>
</dbReference>
<dbReference type="GO" id="GO:0042171">
    <property type="term" value="F:lysophosphatidic acid acyltransferase activity"/>
    <property type="evidence" value="ECO:0007669"/>
    <property type="project" value="TreeGrafter"/>
</dbReference>
<evidence type="ECO:0000259" key="3">
    <source>
        <dbReference type="Pfam" id="PF00561"/>
    </source>
</evidence>
<dbReference type="Gene3D" id="3.40.50.1820">
    <property type="entry name" value="alpha/beta hydrolase"/>
    <property type="match status" value="1"/>
</dbReference>
<feature type="compositionally biased region" description="Basic and acidic residues" evidence="2">
    <location>
        <begin position="301"/>
        <end position="314"/>
    </location>
</feature>
<dbReference type="EMBL" id="ML119051">
    <property type="protein sequence ID" value="ROT43452.1"/>
    <property type="molecule type" value="Genomic_DNA"/>
</dbReference>
<reference evidence="4 5" key="1">
    <citation type="journal article" date="2018" name="Mol. Ecol.">
        <title>The obligate alkalophilic soda-lake fungus Sodiomyces alkalinus has shifted to a protein diet.</title>
        <authorList>
            <person name="Grum-Grzhimaylo A.A."/>
            <person name="Falkoski D.L."/>
            <person name="van den Heuvel J."/>
            <person name="Valero-Jimenez C.A."/>
            <person name="Min B."/>
            <person name="Choi I.G."/>
            <person name="Lipzen A."/>
            <person name="Daum C.G."/>
            <person name="Aanen D.K."/>
            <person name="Tsang A."/>
            <person name="Henrissat B."/>
            <person name="Bilanenko E.N."/>
            <person name="de Vries R.P."/>
            <person name="van Kan J.A.L."/>
            <person name="Grigoriev I.V."/>
            <person name="Debets A.J.M."/>
        </authorList>
    </citation>
    <scope>NUCLEOTIDE SEQUENCE [LARGE SCALE GENOMIC DNA]</scope>
    <source>
        <strain evidence="4 5">F11</strain>
    </source>
</reference>
<dbReference type="STRING" id="1314773.A0A3N2Q9N2"/>
<feature type="domain" description="AB hydrolase-1" evidence="3">
    <location>
        <begin position="59"/>
        <end position="284"/>
    </location>
</feature>
<sequence length="369" mass="41713">MLSFYLNYRWLFWSRPCEKKVAPLAPAPGLRRHWVDTPSGNIEVLYNEPVDASSELRMPIFFIHGGMGGAWVWAEYMQYFAAQGIPCYAVSLRGHGNSWSPSYPMMVYFTTRRALEEDALAAIRWVREREGDDMLLVGHSSGGGISQSILSDKRLRVRGLALLGAIPGFGSLGVYRNWVALDPWCMLRLILQGGHPNSPLSHPALTKQSFFSGGVSDAKVLDFQTRMCRYESFLWPISMLRPFVHVEDVVGSIQGWGGYPGSGMTARVLVMTGTEDKLTTPHIMKRVAIAYRNALSRLVDTEKTHAEENHRNIEANDEGEDDDESQNHHERDERHGVWFTLVPGAGHHLQNDVPWEVGAKRLLEFYERL</sequence>
<gene>
    <name evidence="4" type="ORF">SODALDRAFT_348176</name>
</gene>
<accession>A0A3N2Q9N2</accession>
<dbReference type="Proteomes" id="UP000272025">
    <property type="component" value="Unassembled WGS sequence"/>
</dbReference>